<keyword evidence="2" id="KW-1133">Transmembrane helix</keyword>
<dbReference type="Proteomes" id="UP001206067">
    <property type="component" value="Unassembled WGS sequence"/>
</dbReference>
<evidence type="ECO:0000313" key="3">
    <source>
        <dbReference type="EMBL" id="MCR2834011.1"/>
    </source>
</evidence>
<evidence type="ECO:0000256" key="2">
    <source>
        <dbReference type="SAM" id="Phobius"/>
    </source>
</evidence>
<keyword evidence="4" id="KW-1185">Reference proteome</keyword>
<keyword evidence="2" id="KW-0472">Membrane</keyword>
<feature type="compositionally biased region" description="Polar residues" evidence="1">
    <location>
        <begin position="8"/>
        <end position="23"/>
    </location>
</feature>
<evidence type="ECO:0000313" key="4">
    <source>
        <dbReference type="Proteomes" id="UP001206067"/>
    </source>
</evidence>
<dbReference type="RefSeq" id="WP_257595789.1">
    <property type="nucleotide sequence ID" value="NZ_JANKHH010000004.1"/>
</dbReference>
<gene>
    <name evidence="3" type="ORF">NSO95_08635</name>
</gene>
<sequence length="95" mass="9823">MTEERTTITETPDGSTHTRTTVYTDGERRGGGGGKWIFLVVLLIAVVGGLLVFNQLGGAEMAKDTAIADAANDVGNAAEKVGDAAQDVADDVTNN</sequence>
<protein>
    <submittedName>
        <fullName evidence="3">Uncharacterized protein</fullName>
    </submittedName>
</protein>
<accession>A0ABT1XQU7</accession>
<evidence type="ECO:0000256" key="1">
    <source>
        <dbReference type="SAM" id="MobiDB-lite"/>
    </source>
</evidence>
<name>A0ABT1XQU7_9SPHN</name>
<feature type="transmembrane region" description="Helical" evidence="2">
    <location>
        <begin position="36"/>
        <end position="53"/>
    </location>
</feature>
<dbReference type="EMBL" id="JANKHH010000004">
    <property type="protein sequence ID" value="MCR2834011.1"/>
    <property type="molecule type" value="Genomic_DNA"/>
</dbReference>
<feature type="region of interest" description="Disordered" evidence="1">
    <location>
        <begin position="1"/>
        <end position="31"/>
    </location>
</feature>
<organism evidence="3 4">
    <name type="scientific">Parerythrobacter lacustris</name>
    <dbReference type="NCBI Taxonomy" id="2969984"/>
    <lineage>
        <taxon>Bacteria</taxon>
        <taxon>Pseudomonadati</taxon>
        <taxon>Pseudomonadota</taxon>
        <taxon>Alphaproteobacteria</taxon>
        <taxon>Sphingomonadales</taxon>
        <taxon>Erythrobacteraceae</taxon>
        <taxon>Parerythrobacter</taxon>
    </lineage>
</organism>
<comment type="caution">
    <text evidence="3">The sequence shown here is derived from an EMBL/GenBank/DDBJ whole genome shotgun (WGS) entry which is preliminary data.</text>
</comment>
<reference evidence="3 4" key="1">
    <citation type="submission" date="2022-08" db="EMBL/GenBank/DDBJ databases">
        <title>Polyphasic taxonomy analysis of Qipengyuania sp.RS5-5.</title>
        <authorList>
            <person name="Xamxidin M."/>
            <person name="Wu M."/>
        </authorList>
    </citation>
    <scope>NUCLEOTIDE SEQUENCE [LARGE SCALE GENOMIC DNA]</scope>
    <source>
        <strain evidence="3 4">RS5-5</strain>
    </source>
</reference>
<proteinExistence type="predicted"/>
<keyword evidence="2" id="KW-0812">Transmembrane</keyword>